<keyword evidence="2 4" id="KW-0418">Kinase</keyword>
<proteinExistence type="predicted"/>
<protein>
    <submittedName>
        <fullName evidence="4">PfkB family carbohydrate kinase</fullName>
    </submittedName>
</protein>
<feature type="domain" description="Carbohydrate kinase PfkB" evidence="3">
    <location>
        <begin position="11"/>
        <end position="286"/>
    </location>
</feature>
<dbReference type="PANTHER" id="PTHR42774">
    <property type="entry name" value="PHOSPHOTRANSFERASE SYSTEM TRANSPORT PROTEIN"/>
    <property type="match status" value="1"/>
</dbReference>
<organism evidence="4 5">
    <name type="scientific">Thiohalorhabdus methylotrophus</name>
    <dbReference type="NCBI Taxonomy" id="3242694"/>
    <lineage>
        <taxon>Bacteria</taxon>
        <taxon>Pseudomonadati</taxon>
        <taxon>Pseudomonadota</taxon>
        <taxon>Gammaproteobacteria</taxon>
        <taxon>Thiohalorhabdales</taxon>
        <taxon>Thiohalorhabdaceae</taxon>
        <taxon>Thiohalorhabdus</taxon>
    </lineage>
</organism>
<dbReference type="InterPro" id="IPR011611">
    <property type="entry name" value="PfkB_dom"/>
</dbReference>
<sequence length="293" mass="31342">MAEILGVGGATLDIVNVVAAYPEEDSEVRAEHQRVRLGGNVANTLAVLAQLGHRCAWSGVWADEPDGRRIVADLEACGVRTDPARGLPAGKSPTSYITLSRANGSRTIIHCRDLPELDAATFEALDVTPYRWVHVEARPNTSDVLRMIRHVRRHNPRAWISLEVEKARDGLAHCLHDPDVLLFSGDYARRQGHAGPEAFLRSLDPAAVPGLKVCTWGAEGAMALDNAGRLHHRPAHPPARVVDTVGAGDTFNAGLIDAMARGRSLDEALEAAVRLAGRKCGQEGLGGLAEGPA</sequence>
<keyword evidence="5" id="KW-1185">Reference proteome</keyword>
<dbReference type="SUPFAM" id="SSF53613">
    <property type="entry name" value="Ribokinase-like"/>
    <property type="match status" value="1"/>
</dbReference>
<evidence type="ECO:0000313" key="4">
    <source>
        <dbReference type="EMBL" id="MFA9460593.1"/>
    </source>
</evidence>
<dbReference type="InterPro" id="IPR029056">
    <property type="entry name" value="Ribokinase-like"/>
</dbReference>
<dbReference type="PANTHER" id="PTHR42774:SF3">
    <property type="entry name" value="KETOHEXOKINASE"/>
    <property type="match status" value="1"/>
</dbReference>
<dbReference type="PROSITE" id="PS00584">
    <property type="entry name" value="PFKB_KINASES_2"/>
    <property type="match status" value="1"/>
</dbReference>
<comment type="caution">
    <text evidence="4">The sequence shown here is derived from an EMBL/GenBank/DDBJ whole genome shotgun (WGS) entry which is preliminary data.</text>
</comment>
<evidence type="ECO:0000256" key="2">
    <source>
        <dbReference type="ARBA" id="ARBA00022777"/>
    </source>
</evidence>
<dbReference type="Gene3D" id="3.40.1190.20">
    <property type="match status" value="1"/>
</dbReference>
<accession>A0ABV4TTM7</accession>
<gene>
    <name evidence="4" type="ORF">ACERLL_07115</name>
</gene>
<reference evidence="4 5" key="1">
    <citation type="submission" date="2024-08" db="EMBL/GenBank/DDBJ databases">
        <title>Whole-genome sequencing of halo(alkali)philic microorganisms from hypersaline lakes.</title>
        <authorList>
            <person name="Sorokin D.Y."/>
            <person name="Merkel A.Y."/>
            <person name="Messina E."/>
            <person name="Yakimov M."/>
        </authorList>
    </citation>
    <scope>NUCLEOTIDE SEQUENCE [LARGE SCALE GENOMIC DNA]</scope>
    <source>
        <strain evidence="4 5">Cl-TMA</strain>
    </source>
</reference>
<dbReference type="GO" id="GO:0016301">
    <property type="term" value="F:kinase activity"/>
    <property type="evidence" value="ECO:0007669"/>
    <property type="project" value="UniProtKB-KW"/>
</dbReference>
<dbReference type="Pfam" id="PF00294">
    <property type="entry name" value="PfkB"/>
    <property type="match status" value="1"/>
</dbReference>
<dbReference type="RefSeq" id="WP_373655374.1">
    <property type="nucleotide sequence ID" value="NZ_JBGUAW010000004.1"/>
</dbReference>
<dbReference type="InterPro" id="IPR052562">
    <property type="entry name" value="Ketohexokinase-related"/>
</dbReference>
<evidence type="ECO:0000259" key="3">
    <source>
        <dbReference type="Pfam" id="PF00294"/>
    </source>
</evidence>
<evidence type="ECO:0000256" key="1">
    <source>
        <dbReference type="ARBA" id="ARBA00022679"/>
    </source>
</evidence>
<dbReference type="Proteomes" id="UP001575181">
    <property type="component" value="Unassembled WGS sequence"/>
</dbReference>
<evidence type="ECO:0000313" key="5">
    <source>
        <dbReference type="Proteomes" id="UP001575181"/>
    </source>
</evidence>
<dbReference type="EMBL" id="JBGUAW010000004">
    <property type="protein sequence ID" value="MFA9460593.1"/>
    <property type="molecule type" value="Genomic_DNA"/>
</dbReference>
<keyword evidence="1" id="KW-0808">Transferase</keyword>
<dbReference type="InterPro" id="IPR002173">
    <property type="entry name" value="Carboh/pur_kinase_PfkB_CS"/>
</dbReference>
<name>A0ABV4TTM7_9GAMM</name>